<feature type="transmembrane region" description="Helical" evidence="1">
    <location>
        <begin position="22"/>
        <end position="44"/>
    </location>
</feature>
<comment type="caution">
    <text evidence="2">The sequence shown here is derived from an EMBL/GenBank/DDBJ whole genome shotgun (WGS) entry which is preliminary data.</text>
</comment>
<evidence type="ECO:0008006" key="4">
    <source>
        <dbReference type="Google" id="ProtNLM"/>
    </source>
</evidence>
<dbReference type="Proteomes" id="UP000613113">
    <property type="component" value="Unassembled WGS sequence"/>
</dbReference>
<protein>
    <recommendedName>
        <fullName evidence="4">Transmembrane protein</fullName>
    </recommendedName>
</protein>
<gene>
    <name evidence="2" type="ORF">H8K27_07100</name>
</gene>
<dbReference type="EMBL" id="JACOGC010000002">
    <property type="protein sequence ID" value="MBC3884888.1"/>
    <property type="molecule type" value="Genomic_DNA"/>
</dbReference>
<keyword evidence="3" id="KW-1185">Reference proteome</keyword>
<sequence>MYIVAIAWVYVVLLMAMTEPSFIAGFMTLIMYCVFPLTIVLYLMRTSQRKQKRIEKQAAPQQILSINESASEQIKTGENH</sequence>
<keyword evidence="1" id="KW-1133">Transmembrane helix</keyword>
<name>A0ABR6YLY1_9BURK</name>
<organism evidence="2 3">
    <name type="scientific">Undibacterium griseum</name>
    <dbReference type="NCBI Taxonomy" id="2762295"/>
    <lineage>
        <taxon>Bacteria</taxon>
        <taxon>Pseudomonadati</taxon>
        <taxon>Pseudomonadota</taxon>
        <taxon>Betaproteobacteria</taxon>
        <taxon>Burkholderiales</taxon>
        <taxon>Oxalobacteraceae</taxon>
        <taxon>Undibacterium</taxon>
    </lineage>
</organism>
<evidence type="ECO:0000313" key="2">
    <source>
        <dbReference type="EMBL" id="MBC3884888.1"/>
    </source>
</evidence>
<proteinExistence type="predicted"/>
<keyword evidence="1" id="KW-0472">Membrane</keyword>
<reference evidence="2 3" key="1">
    <citation type="submission" date="2020-08" db="EMBL/GenBank/DDBJ databases">
        <title>Novel species isolated from subtropical streams in China.</title>
        <authorList>
            <person name="Lu H."/>
        </authorList>
    </citation>
    <scope>NUCLEOTIDE SEQUENCE [LARGE SCALE GENOMIC DNA]</scope>
    <source>
        <strain evidence="2 3">FT31W</strain>
    </source>
</reference>
<keyword evidence="1" id="KW-0812">Transmembrane</keyword>
<evidence type="ECO:0000256" key="1">
    <source>
        <dbReference type="SAM" id="Phobius"/>
    </source>
</evidence>
<accession>A0ABR6YLY1</accession>
<dbReference type="RefSeq" id="WP_186862457.1">
    <property type="nucleotide sequence ID" value="NZ_JACOGC010000002.1"/>
</dbReference>
<evidence type="ECO:0000313" key="3">
    <source>
        <dbReference type="Proteomes" id="UP000613113"/>
    </source>
</evidence>